<evidence type="ECO:0000256" key="16">
    <source>
        <dbReference type="ARBA" id="ARBA00030592"/>
    </source>
</evidence>
<comment type="pathway">
    <text evidence="4">Cofactor biosynthesis; tetrahydrofolylpolyglutamate biosynthesis.</text>
</comment>
<comment type="pathway">
    <text evidence="3">Cofactor biosynthesis; tetrahydrofolate biosynthesis; 7,8-dihydrofolate from 2-amino-4-hydroxy-6-hydroxymethyl-7,8-dihydropteridine diphosphate and 4-aminobenzoate: step 2/2.</text>
</comment>
<comment type="catalytic activity">
    <reaction evidence="18">
        <text>(6S)-5,6,7,8-tetrahydrofolyl-(gamma-L-Glu)(n) + L-glutamate + ATP = (6S)-5,6,7,8-tetrahydrofolyl-(gamma-L-Glu)(n+1) + ADP + phosphate + H(+)</text>
        <dbReference type="Rhea" id="RHEA:10580"/>
        <dbReference type="Rhea" id="RHEA-COMP:14738"/>
        <dbReference type="Rhea" id="RHEA-COMP:14740"/>
        <dbReference type="ChEBI" id="CHEBI:15378"/>
        <dbReference type="ChEBI" id="CHEBI:29985"/>
        <dbReference type="ChEBI" id="CHEBI:30616"/>
        <dbReference type="ChEBI" id="CHEBI:43474"/>
        <dbReference type="ChEBI" id="CHEBI:141005"/>
        <dbReference type="ChEBI" id="CHEBI:456216"/>
        <dbReference type="EC" id="6.3.2.17"/>
    </reaction>
</comment>
<evidence type="ECO:0000256" key="3">
    <source>
        <dbReference type="ARBA" id="ARBA00004799"/>
    </source>
</evidence>
<protein>
    <recommendedName>
        <fullName evidence="8">Dihydrofolate synthase/folylpolyglutamate synthase</fullName>
        <ecNumber evidence="6">6.3.2.12</ecNumber>
        <ecNumber evidence="7">6.3.2.17</ecNumber>
    </recommendedName>
    <alternativeName>
        <fullName evidence="17">Folylpoly-gamma-glutamate synthetase-dihydrofolate synthetase</fullName>
    </alternativeName>
    <alternativeName>
        <fullName evidence="15">Folylpolyglutamate synthetase</fullName>
    </alternativeName>
    <alternativeName>
        <fullName evidence="16">Tetrahydrofolylpolyglutamate synthase</fullName>
    </alternativeName>
</protein>
<comment type="catalytic activity">
    <reaction evidence="20">
        <text>(6R)-5,10-methylenetetrahydrofolyl-(gamma-L-Glu)(n) + L-glutamate + ATP = (6R)-5,10-methylenetetrahydrofolyl-(gamma-L-Glu)(n+1) + ADP + phosphate + H(+)</text>
        <dbReference type="Rhea" id="RHEA:51912"/>
        <dbReference type="Rhea" id="RHEA-COMP:13257"/>
        <dbReference type="Rhea" id="RHEA-COMP:13258"/>
        <dbReference type="ChEBI" id="CHEBI:15378"/>
        <dbReference type="ChEBI" id="CHEBI:29985"/>
        <dbReference type="ChEBI" id="CHEBI:30616"/>
        <dbReference type="ChEBI" id="CHEBI:43474"/>
        <dbReference type="ChEBI" id="CHEBI:136572"/>
        <dbReference type="ChEBI" id="CHEBI:456216"/>
        <dbReference type="EC" id="6.3.2.17"/>
    </reaction>
</comment>
<dbReference type="SUPFAM" id="SSF53623">
    <property type="entry name" value="MurD-like peptide ligases, catalytic domain"/>
    <property type="match status" value="1"/>
</dbReference>
<evidence type="ECO:0000256" key="12">
    <source>
        <dbReference type="ARBA" id="ARBA00022840"/>
    </source>
</evidence>
<dbReference type="GO" id="GO:0046654">
    <property type="term" value="P:tetrahydrofolate biosynthetic process"/>
    <property type="evidence" value="ECO:0007669"/>
    <property type="project" value="UniProtKB-UniPathway"/>
</dbReference>
<evidence type="ECO:0000256" key="21">
    <source>
        <dbReference type="ARBA" id="ARBA00049161"/>
    </source>
</evidence>
<comment type="similarity">
    <text evidence="5 22">Belongs to the folylpolyglutamate synthase family.</text>
</comment>
<dbReference type="InterPro" id="IPR004101">
    <property type="entry name" value="Mur_ligase_C"/>
</dbReference>
<evidence type="ECO:0000256" key="8">
    <source>
        <dbReference type="ARBA" id="ARBA00019357"/>
    </source>
</evidence>
<evidence type="ECO:0000256" key="14">
    <source>
        <dbReference type="ARBA" id="ARBA00022909"/>
    </source>
</evidence>
<keyword evidence="14" id="KW-0289">Folate biosynthesis</keyword>
<proteinExistence type="inferred from homology"/>
<evidence type="ECO:0000256" key="9">
    <source>
        <dbReference type="ARBA" id="ARBA00022598"/>
    </source>
</evidence>
<dbReference type="PANTHER" id="PTHR11136">
    <property type="entry name" value="FOLYLPOLYGLUTAMATE SYNTHASE-RELATED"/>
    <property type="match status" value="1"/>
</dbReference>
<keyword evidence="12 22" id="KW-0067">ATP-binding</keyword>
<dbReference type="PIRSF" id="PIRSF001563">
    <property type="entry name" value="Folylpolyglu_synth"/>
    <property type="match status" value="1"/>
</dbReference>
<dbReference type="GO" id="GO:0008841">
    <property type="term" value="F:dihydrofolate synthase activity"/>
    <property type="evidence" value="ECO:0007669"/>
    <property type="project" value="UniProtKB-EC"/>
</dbReference>
<dbReference type="PROSITE" id="PS01012">
    <property type="entry name" value="FOLYLPOLYGLU_SYNT_2"/>
    <property type="match status" value="1"/>
</dbReference>
<dbReference type="EC" id="6.3.2.17" evidence="7"/>
<organism evidence="25 26">
    <name type="scientific">Desulfobulbus oralis</name>
    <dbReference type="NCBI Taxonomy" id="1986146"/>
    <lineage>
        <taxon>Bacteria</taxon>
        <taxon>Pseudomonadati</taxon>
        <taxon>Thermodesulfobacteriota</taxon>
        <taxon>Desulfobulbia</taxon>
        <taxon>Desulfobulbales</taxon>
        <taxon>Desulfobulbaceae</taxon>
        <taxon>Desulfobulbus</taxon>
    </lineage>
</organism>
<evidence type="ECO:0000256" key="22">
    <source>
        <dbReference type="PIRNR" id="PIRNR001563"/>
    </source>
</evidence>
<dbReference type="GO" id="GO:0005737">
    <property type="term" value="C:cytoplasm"/>
    <property type="evidence" value="ECO:0007669"/>
    <property type="project" value="TreeGrafter"/>
</dbReference>
<dbReference type="Gene3D" id="3.90.190.20">
    <property type="entry name" value="Mur ligase, C-terminal domain"/>
    <property type="match status" value="1"/>
</dbReference>
<evidence type="ECO:0000256" key="6">
    <source>
        <dbReference type="ARBA" id="ARBA00013023"/>
    </source>
</evidence>
<dbReference type="AlphaFoldDB" id="A0A2L1GLI6"/>
<dbReference type="UniPathway" id="UPA00077">
    <property type="reaction ID" value="UER00157"/>
</dbReference>
<evidence type="ECO:0000256" key="11">
    <source>
        <dbReference type="ARBA" id="ARBA00022741"/>
    </source>
</evidence>
<dbReference type="Pfam" id="PF08245">
    <property type="entry name" value="Mur_ligase_M"/>
    <property type="match status" value="1"/>
</dbReference>
<comment type="function">
    <text evidence="2">Functions in two distinct reactions of the de novo folate biosynthetic pathway. Catalyzes the addition of a glutamate residue to dihydropteroate (7,8-dihydropteroate or H2Pte) to form dihydrofolate (7,8-dihydrofolate monoglutamate or H2Pte-Glu). Also catalyzes successive additions of L-glutamate to tetrahydrofolate or 10-formyltetrahydrofolate or 5,10-methylenetetrahydrofolate, leading to folylpolyglutamate derivatives.</text>
</comment>
<evidence type="ECO:0000256" key="13">
    <source>
        <dbReference type="ARBA" id="ARBA00022842"/>
    </source>
</evidence>
<dbReference type="FunFam" id="3.40.1190.10:FF:000011">
    <property type="entry name" value="Folylpolyglutamate synthase/dihydrofolate synthase"/>
    <property type="match status" value="1"/>
</dbReference>
<gene>
    <name evidence="25" type="ORF">CAY53_02700</name>
</gene>
<dbReference type="SUPFAM" id="SSF53244">
    <property type="entry name" value="MurD-like peptide ligases, peptide-binding domain"/>
    <property type="match status" value="1"/>
</dbReference>
<evidence type="ECO:0000256" key="5">
    <source>
        <dbReference type="ARBA" id="ARBA00008276"/>
    </source>
</evidence>
<dbReference type="NCBIfam" id="TIGR01499">
    <property type="entry name" value="folC"/>
    <property type="match status" value="1"/>
</dbReference>
<evidence type="ECO:0000256" key="17">
    <source>
        <dbReference type="ARBA" id="ARBA00032510"/>
    </source>
</evidence>
<dbReference type="InterPro" id="IPR018109">
    <property type="entry name" value="Folylpolyglutamate_synth_CS"/>
</dbReference>
<evidence type="ECO:0000256" key="7">
    <source>
        <dbReference type="ARBA" id="ARBA00013025"/>
    </source>
</evidence>
<dbReference type="KEGG" id="deo:CAY53_02700"/>
<dbReference type="GO" id="GO:0005524">
    <property type="term" value="F:ATP binding"/>
    <property type="evidence" value="ECO:0007669"/>
    <property type="project" value="UniProtKB-KW"/>
</dbReference>
<feature type="domain" description="Mur ligase C-terminal" evidence="23">
    <location>
        <begin position="290"/>
        <end position="411"/>
    </location>
</feature>
<evidence type="ECO:0000256" key="19">
    <source>
        <dbReference type="ARBA" id="ARBA00047808"/>
    </source>
</evidence>
<dbReference type="EC" id="6.3.2.12" evidence="6"/>
<evidence type="ECO:0000256" key="2">
    <source>
        <dbReference type="ARBA" id="ARBA00002714"/>
    </source>
</evidence>
<dbReference type="EMBL" id="CP021255">
    <property type="protein sequence ID" value="AVD70518.1"/>
    <property type="molecule type" value="Genomic_DNA"/>
</dbReference>
<dbReference type="PANTHER" id="PTHR11136:SF0">
    <property type="entry name" value="DIHYDROFOLATE SYNTHETASE-RELATED"/>
    <property type="match status" value="1"/>
</dbReference>
<evidence type="ECO:0000256" key="10">
    <source>
        <dbReference type="ARBA" id="ARBA00022723"/>
    </source>
</evidence>
<accession>A0A2L1GLI6</accession>
<dbReference type="InterPro" id="IPR036565">
    <property type="entry name" value="Mur-like_cat_sf"/>
</dbReference>
<reference evidence="25 26" key="1">
    <citation type="journal article" date="2018" name="MBio">
        <title>Insights into the evolution of host association through the isolation and characterization of a novel human periodontal pathobiont, Desulfobulbus oralis.</title>
        <authorList>
            <person name="Cross K.L."/>
            <person name="Chirania P."/>
            <person name="Xiong W."/>
            <person name="Beall C.J."/>
            <person name="Elkins J.G."/>
            <person name="Giannone R.J."/>
            <person name="Griffen A.L."/>
            <person name="Guss A.M."/>
            <person name="Hettich R.L."/>
            <person name="Joshi S.S."/>
            <person name="Mokrzan E.M."/>
            <person name="Martin R.K."/>
            <person name="Zhulin I.B."/>
            <person name="Leys E.J."/>
            <person name="Podar M."/>
        </authorList>
    </citation>
    <scope>NUCLEOTIDE SEQUENCE [LARGE SCALE GENOMIC DNA]</scope>
    <source>
        <strain evidence="25 26">ORNL</strain>
    </source>
</reference>
<dbReference type="Pfam" id="PF02875">
    <property type="entry name" value="Mur_ligase_C"/>
    <property type="match status" value="1"/>
</dbReference>
<dbReference type="Gene3D" id="3.40.1190.10">
    <property type="entry name" value="Mur-like, catalytic domain"/>
    <property type="match status" value="1"/>
</dbReference>
<keyword evidence="13" id="KW-0460">Magnesium</keyword>
<evidence type="ECO:0000259" key="23">
    <source>
        <dbReference type="Pfam" id="PF02875"/>
    </source>
</evidence>
<dbReference type="Proteomes" id="UP000239867">
    <property type="component" value="Chromosome"/>
</dbReference>
<feature type="domain" description="Mur ligase central" evidence="24">
    <location>
        <begin position="44"/>
        <end position="264"/>
    </location>
</feature>
<dbReference type="GO" id="GO:0046872">
    <property type="term" value="F:metal ion binding"/>
    <property type="evidence" value="ECO:0007669"/>
    <property type="project" value="UniProtKB-KW"/>
</dbReference>
<evidence type="ECO:0000313" key="26">
    <source>
        <dbReference type="Proteomes" id="UP000239867"/>
    </source>
</evidence>
<name>A0A2L1GLI6_9BACT</name>
<dbReference type="InterPro" id="IPR001645">
    <property type="entry name" value="Folylpolyglutamate_synth"/>
</dbReference>
<keyword evidence="11 22" id="KW-0547">Nucleotide-binding</keyword>
<comment type="catalytic activity">
    <reaction evidence="19">
        <text>10-formyltetrahydrofolyl-(gamma-L-Glu)(n) + L-glutamate + ATP = 10-formyltetrahydrofolyl-(gamma-L-Glu)(n+1) + ADP + phosphate + H(+)</text>
        <dbReference type="Rhea" id="RHEA:51904"/>
        <dbReference type="Rhea" id="RHEA-COMP:13088"/>
        <dbReference type="Rhea" id="RHEA-COMP:14300"/>
        <dbReference type="ChEBI" id="CHEBI:15378"/>
        <dbReference type="ChEBI" id="CHEBI:29985"/>
        <dbReference type="ChEBI" id="CHEBI:30616"/>
        <dbReference type="ChEBI" id="CHEBI:43474"/>
        <dbReference type="ChEBI" id="CHEBI:134413"/>
        <dbReference type="ChEBI" id="CHEBI:456216"/>
        <dbReference type="EC" id="6.3.2.17"/>
    </reaction>
</comment>
<dbReference type="InterPro" id="IPR036615">
    <property type="entry name" value="Mur_ligase_C_dom_sf"/>
</dbReference>
<dbReference type="RefSeq" id="WP_104935820.1">
    <property type="nucleotide sequence ID" value="NZ_CP021255.1"/>
</dbReference>
<evidence type="ECO:0000256" key="20">
    <source>
        <dbReference type="ARBA" id="ARBA00049035"/>
    </source>
</evidence>
<evidence type="ECO:0000256" key="4">
    <source>
        <dbReference type="ARBA" id="ARBA00005150"/>
    </source>
</evidence>
<sequence>MDYSESCAYLDSLQMFRIKLGLETMRLLLAGLGHPERGLACIHIAGTNGKGSVGSTLRSLFGAAGWRAGLYSSPHLVSVRERFAIGEELISEAEFAALMTALRREIAAIPAGPEPTWFECATLAAFRWLAEKQVDVAILETGLGGRLDATNVVQPLVSIITDISRDHEAYLGADLKSIAAEKAGIIKPGVPVVCSGRNGDSRAVIEACCTRNASPLYLFGRDFSAAMRPHGLYYRGIHGREFRDLPLVLPGEHQVLNAALALAALELVAGRLPVDEAAIRRGMAAVHWPGRMEYLQARGRRIVLDGAHNEAGVAALCAALEALEAGRRIVLIWGNMADKNMAAARSRLFALAGSIILTRAETLRSARPGELQQGLAPAERARTRVVEPVAAALNAALADTGPEDLLCVAGSLYLVGQVRSLLKPGAAV</sequence>
<keyword evidence="10" id="KW-0479">Metal-binding</keyword>
<keyword evidence="26" id="KW-1185">Reference proteome</keyword>
<evidence type="ECO:0000256" key="15">
    <source>
        <dbReference type="ARBA" id="ARBA00030048"/>
    </source>
</evidence>
<comment type="catalytic activity">
    <reaction evidence="21">
        <text>7,8-dihydropteroate + L-glutamate + ATP = 7,8-dihydrofolate + ADP + phosphate + H(+)</text>
        <dbReference type="Rhea" id="RHEA:23584"/>
        <dbReference type="ChEBI" id="CHEBI:15378"/>
        <dbReference type="ChEBI" id="CHEBI:17839"/>
        <dbReference type="ChEBI" id="CHEBI:29985"/>
        <dbReference type="ChEBI" id="CHEBI:30616"/>
        <dbReference type="ChEBI" id="CHEBI:43474"/>
        <dbReference type="ChEBI" id="CHEBI:57451"/>
        <dbReference type="ChEBI" id="CHEBI:456216"/>
        <dbReference type="EC" id="6.3.2.12"/>
    </reaction>
</comment>
<evidence type="ECO:0000256" key="18">
    <source>
        <dbReference type="ARBA" id="ARBA00047493"/>
    </source>
</evidence>
<evidence type="ECO:0000259" key="24">
    <source>
        <dbReference type="Pfam" id="PF08245"/>
    </source>
</evidence>
<evidence type="ECO:0000313" key="25">
    <source>
        <dbReference type="EMBL" id="AVD70518.1"/>
    </source>
</evidence>
<evidence type="ECO:0000256" key="1">
    <source>
        <dbReference type="ARBA" id="ARBA00001946"/>
    </source>
</evidence>
<dbReference type="InterPro" id="IPR013221">
    <property type="entry name" value="Mur_ligase_cen"/>
</dbReference>
<keyword evidence="9 22" id="KW-0436">Ligase</keyword>
<dbReference type="GO" id="GO:0004326">
    <property type="term" value="F:tetrahydrofolylpolyglutamate synthase activity"/>
    <property type="evidence" value="ECO:0007669"/>
    <property type="project" value="UniProtKB-EC"/>
</dbReference>
<dbReference type="GO" id="GO:0046656">
    <property type="term" value="P:folic acid biosynthetic process"/>
    <property type="evidence" value="ECO:0007669"/>
    <property type="project" value="UniProtKB-KW"/>
</dbReference>
<comment type="cofactor">
    <cofactor evidence="1">
        <name>Mg(2+)</name>
        <dbReference type="ChEBI" id="CHEBI:18420"/>
    </cofactor>
</comment>
<dbReference type="OrthoDB" id="9809356at2"/>